<dbReference type="eggNOG" id="KOG2551">
    <property type="taxonomic scope" value="Eukaryota"/>
</dbReference>
<dbReference type="PANTHER" id="PTHR48070:SF6">
    <property type="entry name" value="ESTERASE OVCA2"/>
    <property type="match status" value="1"/>
</dbReference>
<dbReference type="AlphaFoldDB" id="I2GYI1"/>
<dbReference type="InterPro" id="IPR005645">
    <property type="entry name" value="FSH-like_dom"/>
</dbReference>
<dbReference type="OMA" id="EEPRGWW"/>
<dbReference type="InterPro" id="IPR050593">
    <property type="entry name" value="LovG"/>
</dbReference>
<dbReference type="KEGG" id="tbl:TBLA_0B03420"/>
<feature type="domain" description="Serine hydrolase" evidence="3">
    <location>
        <begin position="2"/>
        <end position="211"/>
    </location>
</feature>
<keyword evidence="5" id="KW-1185">Reference proteome</keyword>
<evidence type="ECO:0000259" key="3">
    <source>
        <dbReference type="Pfam" id="PF03959"/>
    </source>
</evidence>
<dbReference type="GO" id="GO:0005634">
    <property type="term" value="C:nucleus"/>
    <property type="evidence" value="ECO:0007669"/>
    <property type="project" value="TreeGrafter"/>
</dbReference>
<dbReference type="GO" id="GO:0005777">
    <property type="term" value="C:peroxisome"/>
    <property type="evidence" value="ECO:0007669"/>
    <property type="project" value="EnsemblFungi"/>
</dbReference>
<organism evidence="4 5">
    <name type="scientific">Henningerozyma blattae (strain ATCC 34711 / CBS 6284 / DSM 70876 / NBRC 10599 / NRRL Y-10934 / UCD 77-7)</name>
    <name type="common">Yeast</name>
    <name type="synonym">Tetrapisispora blattae</name>
    <dbReference type="NCBI Taxonomy" id="1071380"/>
    <lineage>
        <taxon>Eukaryota</taxon>
        <taxon>Fungi</taxon>
        <taxon>Dikarya</taxon>
        <taxon>Ascomycota</taxon>
        <taxon>Saccharomycotina</taxon>
        <taxon>Saccharomycetes</taxon>
        <taxon>Saccharomycetales</taxon>
        <taxon>Saccharomycetaceae</taxon>
        <taxon>Henningerozyma</taxon>
    </lineage>
</organism>
<dbReference type="EMBL" id="HE806317">
    <property type="protein sequence ID" value="CCH59183.1"/>
    <property type="molecule type" value="Genomic_DNA"/>
</dbReference>
<evidence type="ECO:0000313" key="5">
    <source>
        <dbReference type="Proteomes" id="UP000002866"/>
    </source>
</evidence>
<dbReference type="Pfam" id="PF03959">
    <property type="entry name" value="FSH1"/>
    <property type="match status" value="1"/>
</dbReference>
<dbReference type="GO" id="GO:0016787">
    <property type="term" value="F:hydrolase activity"/>
    <property type="evidence" value="ECO:0007669"/>
    <property type="project" value="UniProtKB-KW"/>
</dbReference>
<feature type="compositionally biased region" description="Low complexity" evidence="2">
    <location>
        <begin position="234"/>
        <end position="246"/>
    </location>
</feature>
<dbReference type="SUPFAM" id="SSF53474">
    <property type="entry name" value="alpha/beta-Hydrolases"/>
    <property type="match status" value="1"/>
</dbReference>
<sequence length="278" mass="30814">MPKILLLHGYMQSDTIVSAKTGALRKALKKMGYQVFTPCGQYPVYSEDVIQDEIMEKDPEITTNKYGWWKKSKGENPLSSYKISSDTFKYLHDYLLQNGPFEGIAGFSQGGGLAGYLATDVPGLLDLPKSFTPSFMLIFSGFRLEPEQLVKQYKTSPITIPSLHILGEMDTVVDENRSLKLYDECPDDLKTLLRHSGGHVVPNSKIYVQQMCAWISANTDGSSLPPSLLNSNSVSTTTLNSTENNNKATQSTTDSKKDLKKPDLDQDLLDMIDGLGKI</sequence>
<dbReference type="RefSeq" id="XP_004178702.1">
    <property type="nucleotide sequence ID" value="XM_004178654.1"/>
</dbReference>
<evidence type="ECO:0000256" key="2">
    <source>
        <dbReference type="SAM" id="MobiDB-lite"/>
    </source>
</evidence>
<reference evidence="4 5" key="1">
    <citation type="journal article" date="2011" name="Proc. Natl. Acad. Sci. U.S.A.">
        <title>Evolutionary erosion of yeast sex chromosomes by mating-type switching accidents.</title>
        <authorList>
            <person name="Gordon J.L."/>
            <person name="Armisen D."/>
            <person name="Proux-Wera E."/>
            <person name="Oheigeartaigh S.S."/>
            <person name="Byrne K.P."/>
            <person name="Wolfe K.H."/>
        </authorList>
    </citation>
    <scope>NUCLEOTIDE SEQUENCE [LARGE SCALE GENOMIC DNA]</scope>
    <source>
        <strain evidence="5">ATCC 34711 / CBS 6284 / DSM 70876 / NBRC 10599 / NRRL Y-10934 / UCD 77-7</strain>
    </source>
</reference>
<dbReference type="HOGENOM" id="CLU_051938_2_2_1"/>
<evidence type="ECO:0000256" key="1">
    <source>
        <dbReference type="ARBA" id="ARBA00022801"/>
    </source>
</evidence>
<keyword evidence="1" id="KW-0378">Hydrolase</keyword>
<dbReference type="Proteomes" id="UP000002866">
    <property type="component" value="Chromosome 2"/>
</dbReference>
<gene>
    <name evidence="4" type="primary">TBLA0B03420</name>
    <name evidence="4" type="ORF">TBLA_0B03420</name>
</gene>
<dbReference type="PANTHER" id="PTHR48070">
    <property type="entry name" value="ESTERASE OVCA2"/>
    <property type="match status" value="1"/>
</dbReference>
<dbReference type="InParanoid" id="I2GYI1"/>
<name>I2GYI1_HENB6</name>
<feature type="region of interest" description="Disordered" evidence="2">
    <location>
        <begin position="234"/>
        <end position="261"/>
    </location>
</feature>
<dbReference type="InterPro" id="IPR029058">
    <property type="entry name" value="AB_hydrolase_fold"/>
</dbReference>
<accession>I2GYI1</accession>
<dbReference type="GeneID" id="14494772"/>
<dbReference type="FunCoup" id="I2GYI1">
    <property type="interactions" value="294"/>
</dbReference>
<proteinExistence type="predicted"/>
<protein>
    <recommendedName>
        <fullName evidence="3">Serine hydrolase domain-containing protein</fullName>
    </recommendedName>
</protein>
<dbReference type="OrthoDB" id="2094269at2759"/>
<evidence type="ECO:0000313" key="4">
    <source>
        <dbReference type="EMBL" id="CCH59183.1"/>
    </source>
</evidence>
<dbReference type="Gene3D" id="3.40.50.1820">
    <property type="entry name" value="alpha/beta hydrolase"/>
    <property type="match status" value="1"/>
</dbReference>